<keyword evidence="1" id="KW-0614">Plasmid</keyword>
<dbReference type="Proteomes" id="UP000031778">
    <property type="component" value="Plasmid pBb"/>
</dbReference>
<evidence type="ECO:0000313" key="1">
    <source>
        <dbReference type="EMBL" id="AHX21882.1"/>
    </source>
</evidence>
<dbReference type="KEGG" id="bby:CY96_29455"/>
<accession>A0A9W3LHS3</accession>
<gene>
    <name evidence="1" type="ORF">CY96_29455</name>
</gene>
<sequence length="38" mass="4433">MTNTISSFENRNNGEKPDAKLSYVIQKQSIMFINEKKK</sequence>
<organism evidence="1 2">
    <name type="scientific">Bacillus bombysepticus str. Wang</name>
    <dbReference type="NCBI Taxonomy" id="1330043"/>
    <lineage>
        <taxon>Bacteria</taxon>
        <taxon>Bacillati</taxon>
        <taxon>Bacillota</taxon>
        <taxon>Bacilli</taxon>
        <taxon>Bacillales</taxon>
        <taxon>Bacillaceae</taxon>
        <taxon>Bacillus</taxon>
        <taxon>Bacillus cereus group</taxon>
    </lineage>
</organism>
<evidence type="ECO:0000313" key="2">
    <source>
        <dbReference type="Proteomes" id="UP000031778"/>
    </source>
</evidence>
<keyword evidence="2" id="KW-1185">Reference proteome</keyword>
<geneLocation type="plasmid" evidence="1 2">
    <name>pBb</name>
</geneLocation>
<name>A0A9W3LHS3_9BACI</name>
<dbReference type="AlphaFoldDB" id="A0A9W3LHS3"/>
<proteinExistence type="predicted"/>
<reference evidence="2" key="1">
    <citation type="submission" date="2014-03" db="EMBL/GenBank/DDBJ databases">
        <title>The Complete Genome Sequence of Bacillus bombyseptieus.</title>
        <authorList>
            <person name="Cheng T."/>
            <person name="Lin P."/>
            <person name="Jin S."/>
            <person name="Wu Y."/>
            <person name="Fu B."/>
            <person name="Long R."/>
            <person name="Liu D."/>
            <person name="Guo Y."/>
            <person name="Peng L."/>
            <person name="Xia Q."/>
        </authorList>
    </citation>
    <scope>NUCLEOTIDE SEQUENCE [LARGE SCALE GENOMIC DNA]</scope>
    <source>
        <strain evidence="2">wang</strain>
        <plasmid evidence="2">pBb</plasmid>
    </source>
</reference>
<dbReference type="EMBL" id="CP007513">
    <property type="protein sequence ID" value="AHX21882.1"/>
    <property type="molecule type" value="Genomic_DNA"/>
</dbReference>
<protein>
    <submittedName>
        <fullName evidence="1">DNA topoisomerase I</fullName>
    </submittedName>
</protein>